<dbReference type="InterPro" id="IPR023214">
    <property type="entry name" value="HAD_sf"/>
</dbReference>
<evidence type="ECO:0000259" key="15">
    <source>
        <dbReference type="Pfam" id="PF00122"/>
    </source>
</evidence>
<dbReference type="InterPro" id="IPR036412">
    <property type="entry name" value="HAD-like_sf"/>
</dbReference>
<keyword evidence="7 13" id="KW-0067">ATP-binding</keyword>
<evidence type="ECO:0000256" key="13">
    <source>
        <dbReference type="RuleBase" id="RU362082"/>
    </source>
</evidence>
<feature type="transmembrane region" description="Helical" evidence="13">
    <location>
        <begin position="455"/>
        <end position="472"/>
    </location>
</feature>
<feature type="region of interest" description="Disordered" evidence="14">
    <location>
        <begin position="1"/>
        <end position="31"/>
    </location>
</feature>
<dbReference type="EMBL" id="AP028909">
    <property type="protein sequence ID" value="BES87472.1"/>
    <property type="molecule type" value="Genomic_DNA"/>
</dbReference>
<evidence type="ECO:0000256" key="7">
    <source>
        <dbReference type="ARBA" id="ARBA00022840"/>
    </source>
</evidence>
<feature type="transmembrane region" description="Helical" evidence="13">
    <location>
        <begin position="1004"/>
        <end position="1023"/>
    </location>
</feature>
<reference evidence="17 18" key="1">
    <citation type="submission" date="2023-09" db="EMBL/GenBank/DDBJ databases">
        <title>Nesidiocoris tenuis whole genome shotgun sequence.</title>
        <authorList>
            <person name="Shibata T."/>
            <person name="Shimoda M."/>
            <person name="Kobayashi T."/>
            <person name="Uehara T."/>
        </authorList>
    </citation>
    <scope>NUCLEOTIDE SEQUENCE [LARGE SCALE GENOMIC DNA]</scope>
    <source>
        <strain evidence="17 18">Japan</strain>
    </source>
</reference>
<keyword evidence="8 13" id="KW-0460">Magnesium</keyword>
<feature type="compositionally biased region" description="Polar residues" evidence="14">
    <location>
        <begin position="1358"/>
        <end position="1367"/>
    </location>
</feature>
<accession>A0ABN7AB56</accession>
<evidence type="ECO:0000256" key="12">
    <source>
        <dbReference type="ARBA" id="ARBA00049360"/>
    </source>
</evidence>
<dbReference type="InterPro" id="IPR023298">
    <property type="entry name" value="ATPase_P-typ_TM_dom_sf"/>
</dbReference>
<protein>
    <recommendedName>
        <fullName evidence="13">Cation-transporting ATPase</fullName>
        <ecNumber evidence="13">7.2.2.-</ecNumber>
    </recommendedName>
</protein>
<keyword evidence="3" id="KW-0597">Phosphoprotein</keyword>
<keyword evidence="10 13" id="KW-1133">Transmembrane helix</keyword>
<organism evidence="17 18">
    <name type="scientific">Nesidiocoris tenuis</name>
    <dbReference type="NCBI Taxonomy" id="355587"/>
    <lineage>
        <taxon>Eukaryota</taxon>
        <taxon>Metazoa</taxon>
        <taxon>Ecdysozoa</taxon>
        <taxon>Arthropoda</taxon>
        <taxon>Hexapoda</taxon>
        <taxon>Insecta</taxon>
        <taxon>Pterygota</taxon>
        <taxon>Neoptera</taxon>
        <taxon>Paraneoptera</taxon>
        <taxon>Hemiptera</taxon>
        <taxon>Heteroptera</taxon>
        <taxon>Panheteroptera</taxon>
        <taxon>Cimicomorpha</taxon>
        <taxon>Miridae</taxon>
        <taxon>Dicyphina</taxon>
        <taxon>Nesidiocoris</taxon>
    </lineage>
</organism>
<keyword evidence="11 13" id="KW-0472">Membrane</keyword>
<dbReference type="InterPro" id="IPR059000">
    <property type="entry name" value="ATPase_P-type_domA"/>
</dbReference>
<dbReference type="SFLD" id="SFLDF00027">
    <property type="entry name" value="p-type_atpase"/>
    <property type="match status" value="1"/>
</dbReference>
<comment type="subcellular location">
    <subcellularLocation>
        <location evidence="1 13">Membrane</location>
        <topology evidence="1 13">Multi-pass membrane protein</topology>
    </subcellularLocation>
</comment>
<feature type="transmembrane region" description="Helical" evidence="13">
    <location>
        <begin position="250"/>
        <end position="272"/>
    </location>
</feature>
<evidence type="ECO:0000259" key="16">
    <source>
        <dbReference type="Pfam" id="PF12409"/>
    </source>
</evidence>
<dbReference type="NCBIfam" id="TIGR01494">
    <property type="entry name" value="ATPase_P-type"/>
    <property type="match status" value="3"/>
</dbReference>
<keyword evidence="6 13" id="KW-0547">Nucleotide-binding</keyword>
<name>A0ABN7AB56_9HEMI</name>
<feature type="region of interest" description="Disordered" evidence="14">
    <location>
        <begin position="1339"/>
        <end position="1380"/>
    </location>
</feature>
<keyword evidence="4 13" id="KW-0812">Transmembrane</keyword>
<feature type="transmembrane region" description="Helical" evidence="13">
    <location>
        <begin position="1035"/>
        <end position="1054"/>
    </location>
</feature>
<evidence type="ECO:0000313" key="17">
    <source>
        <dbReference type="EMBL" id="BES87472.1"/>
    </source>
</evidence>
<feature type="transmembrane region" description="Helical" evidence="13">
    <location>
        <begin position="278"/>
        <end position="298"/>
    </location>
</feature>
<dbReference type="Pfam" id="PF13246">
    <property type="entry name" value="Cation_ATPase"/>
    <property type="match status" value="1"/>
</dbReference>
<feature type="domain" description="P-type ATPase A" evidence="15">
    <location>
        <begin position="318"/>
        <end position="438"/>
    </location>
</feature>
<comment type="similarity">
    <text evidence="2 13">Belongs to the cation transport ATPase (P-type) (TC 3.A.3) family. Type V subfamily.</text>
</comment>
<evidence type="ECO:0000256" key="11">
    <source>
        <dbReference type="ARBA" id="ARBA00023136"/>
    </source>
</evidence>
<evidence type="ECO:0000256" key="1">
    <source>
        <dbReference type="ARBA" id="ARBA00004141"/>
    </source>
</evidence>
<dbReference type="Gene3D" id="1.20.1110.10">
    <property type="entry name" value="Calcium-transporting ATPase, transmembrane domain"/>
    <property type="match status" value="1"/>
</dbReference>
<keyword evidence="9 13" id="KW-1278">Translocase</keyword>
<feature type="region of interest" description="Disordered" evidence="14">
    <location>
        <begin position="1278"/>
        <end position="1317"/>
    </location>
</feature>
<dbReference type="PROSITE" id="PS00154">
    <property type="entry name" value="ATPASE_E1_E2"/>
    <property type="match status" value="1"/>
</dbReference>
<evidence type="ECO:0000256" key="14">
    <source>
        <dbReference type="SAM" id="MobiDB-lite"/>
    </source>
</evidence>
<feature type="compositionally biased region" description="Polar residues" evidence="14">
    <location>
        <begin position="1296"/>
        <end position="1305"/>
    </location>
</feature>
<dbReference type="NCBIfam" id="TIGR01657">
    <property type="entry name" value="P-ATPase-V"/>
    <property type="match status" value="1"/>
</dbReference>
<comment type="catalytic activity">
    <reaction evidence="12 13">
        <text>ATP + H2O = ADP + phosphate + H(+)</text>
        <dbReference type="Rhea" id="RHEA:13065"/>
        <dbReference type="ChEBI" id="CHEBI:15377"/>
        <dbReference type="ChEBI" id="CHEBI:15378"/>
        <dbReference type="ChEBI" id="CHEBI:30616"/>
        <dbReference type="ChEBI" id="CHEBI:43474"/>
        <dbReference type="ChEBI" id="CHEBI:456216"/>
    </reaction>
</comment>
<dbReference type="SUPFAM" id="SSF81653">
    <property type="entry name" value="Calcium ATPase, transduction domain A"/>
    <property type="match status" value="1"/>
</dbReference>
<dbReference type="Gene3D" id="3.40.50.1000">
    <property type="entry name" value="HAD superfamily/HAD-like"/>
    <property type="match status" value="1"/>
</dbReference>
<proteinExistence type="inferred from homology"/>
<feature type="transmembrane region" description="Helical" evidence="13">
    <location>
        <begin position="1153"/>
        <end position="1171"/>
    </location>
</feature>
<dbReference type="SFLD" id="SFLDS00003">
    <property type="entry name" value="Haloacid_Dehalogenase"/>
    <property type="match status" value="1"/>
</dbReference>
<dbReference type="PANTHER" id="PTHR45630">
    <property type="entry name" value="CATION-TRANSPORTING ATPASE-RELATED"/>
    <property type="match status" value="1"/>
</dbReference>
<dbReference type="Pfam" id="PF00122">
    <property type="entry name" value="E1-E2_ATPase"/>
    <property type="match status" value="1"/>
</dbReference>
<dbReference type="InterPro" id="IPR044492">
    <property type="entry name" value="P_typ_ATPase_HD_dom"/>
</dbReference>
<evidence type="ECO:0000256" key="8">
    <source>
        <dbReference type="ARBA" id="ARBA00022842"/>
    </source>
</evidence>
<dbReference type="InterPro" id="IPR018303">
    <property type="entry name" value="ATPase_P-typ_P_site"/>
</dbReference>
<dbReference type="PRINTS" id="PR00121">
    <property type="entry name" value="NAKATPASE"/>
</dbReference>
<feature type="transmembrane region" description="Helical" evidence="13">
    <location>
        <begin position="1223"/>
        <end position="1247"/>
    </location>
</feature>
<evidence type="ECO:0000313" key="18">
    <source>
        <dbReference type="Proteomes" id="UP001307889"/>
    </source>
</evidence>
<evidence type="ECO:0000256" key="5">
    <source>
        <dbReference type="ARBA" id="ARBA00022723"/>
    </source>
</evidence>
<dbReference type="InterPro" id="IPR001757">
    <property type="entry name" value="P_typ_ATPase"/>
</dbReference>
<dbReference type="Proteomes" id="UP001307889">
    <property type="component" value="Chromosome 1"/>
</dbReference>
<dbReference type="SUPFAM" id="SSF56784">
    <property type="entry name" value="HAD-like"/>
    <property type="match status" value="1"/>
</dbReference>
<dbReference type="SUPFAM" id="SSF81660">
    <property type="entry name" value="Metal cation-transporting ATPase, ATP-binding domain N"/>
    <property type="match status" value="1"/>
</dbReference>
<dbReference type="Gene3D" id="3.40.1110.10">
    <property type="entry name" value="Calcium-transporting ATPase, cytoplasmic domain N"/>
    <property type="match status" value="1"/>
</dbReference>
<dbReference type="PANTHER" id="PTHR45630:SF8">
    <property type="entry name" value="CATION-TRANSPORTING ATPASE"/>
    <property type="match status" value="1"/>
</dbReference>
<dbReference type="InterPro" id="IPR006544">
    <property type="entry name" value="P-type_TPase_V"/>
</dbReference>
<evidence type="ECO:0000256" key="4">
    <source>
        <dbReference type="ARBA" id="ARBA00022692"/>
    </source>
</evidence>
<dbReference type="Gene3D" id="2.70.150.10">
    <property type="entry name" value="Calcium-transporting ATPase, cytoplasmic transduction domain A"/>
    <property type="match status" value="1"/>
</dbReference>
<feature type="domain" description="P5B-type ATPase N-terminal" evidence="16">
    <location>
        <begin position="61"/>
        <end position="199"/>
    </location>
</feature>
<keyword evidence="5 13" id="KW-0479">Metal-binding</keyword>
<evidence type="ECO:0000256" key="3">
    <source>
        <dbReference type="ARBA" id="ARBA00022553"/>
    </source>
</evidence>
<evidence type="ECO:0000256" key="9">
    <source>
        <dbReference type="ARBA" id="ARBA00022967"/>
    </source>
</evidence>
<dbReference type="PRINTS" id="PR00119">
    <property type="entry name" value="CATATPASE"/>
</dbReference>
<feature type="transmembrane region" description="Helical" evidence="13">
    <location>
        <begin position="1183"/>
        <end position="1203"/>
    </location>
</feature>
<dbReference type="InterPro" id="IPR008250">
    <property type="entry name" value="ATPase_P-typ_transduc_dom_A_sf"/>
</dbReference>
<sequence>MISTSKNEDVPMSPRGRRYHNGGTDRDSAPDCQVPLQGTCAQLNGSVKPRMGTDYINYGLDDQMEIQGFVRDKLRTSVTWVLIVLSLGSLRLVFHWWPHWMLFATHRPCSLDKADKILVTECYQQTHKSYHVRPIVIITSNTSRDMLKEDDQTVWDQRFLLELDDLDACKLSVHVSGGTFKEMEEIRMFTCKKVKYIWDPDESSFFRLRGLDWEVSASTLHQCKGLSVSEQFFRRAVFGHNEIIVPMRSVLALLFLEVLDPFYVFQIFSFILWAVDDYIFYALAIALMSCVSIGIAVAQTRKNQINLSNRVHSSDLASVLRKGIQGTEDTVMVSTENLVPGDVLVLPSHGCIMHCDAVLLNGNCILNESMLTGESVPVTKTPLPNSADVLYNDKEHARHTLFCGTQVIQTRYYGNEKVYAVVIRTSFSTAKGNLVRSILYPPPVDFKFERDSYKFVWCLAFVAFIGVIYTVVSKVLRGNPWGEITLEALDLITIVVPPALPAAMTVGRMYAQTRLEKSRIFCISPRTINVSGSINCVCFDKTGTLTEDGLDLWGTVPVMNSKFLIPLRDLKVLRPNHLLRALVTCHSITIIDGNLAGDPLDIKIFESSGWILEEPAISDDTKFDLLAPTTVKPPHHCIVDDEDYGLDFEIGIIRQFPFSSSLQRMSVITRVLGASHFTLYCKGSPEMITSLCDPTTVPLDFNAELEGYTKEGYRVLGVAYRDLPKKMSFAKIHRLSREDAESGLTFLGLVIMENQLKPQTSPVLHMLRDANIRMIMVTGDNMLTALSVARDCGIVCPNERVIMVHSSNSPASKPLLYFTQSKPSHHGPRPITSPITELTDIGSLTSLQTLPTVGNNQHFMGNGTVRNSVITELPIDEFDVEAAMNHGDDTYYSFALTGSTWTVLRDHYPEIMSKVVSRGAVFARMSPDHKQQLVQELQSIDYFVAMVGDGANDCGALKAAHAGISLSEAESSVASPFTSKESNISCIVKVIREGRAALVTSFSIFKYMAAYSLMQFASVVILYSIDSNLTDIEYLYIDLFVISTFAFVLGRVEAYKGALFPEPPQASLLAFVPILSLIGQMVIAIAAQLASFVLVKQYENGSLEVPSFVEVNESYPANLTAPFADAYNLTDYNVTSPNAANATSVKEDGWENYAVFSVSCFQYIILAIVFSKGAPYRRSLLSTPALTLATAIITMFSLYLILYPCSFLRERFELSLPPVNFRFLMVIISVLNLVLSAIYEAFCDLILRHLSRSNKRKRLRYEELNDAMREDMAWPPLSIGSPHTEPHSPVAPGSPPSVTIVNSPQSERKRLHSTGVYSTSDLQLDDMKFSTPMRSMANLMRPKRYGQSEDSLDGYLTPPTSLGTSPLHTPKRHPALPDTS</sequence>
<keyword evidence="18" id="KW-1185">Reference proteome</keyword>
<evidence type="ECO:0000256" key="2">
    <source>
        <dbReference type="ARBA" id="ARBA00006000"/>
    </source>
</evidence>
<dbReference type="EC" id="7.2.2.-" evidence="13"/>
<gene>
    <name evidence="17" type="ORF">NTJ_00278</name>
</gene>
<dbReference type="InterPro" id="IPR023299">
    <property type="entry name" value="ATPase_P-typ_cyto_dom_N"/>
</dbReference>
<dbReference type="SUPFAM" id="SSF81665">
    <property type="entry name" value="Calcium ATPase, transmembrane domain M"/>
    <property type="match status" value="1"/>
</dbReference>
<evidence type="ECO:0000256" key="10">
    <source>
        <dbReference type="ARBA" id="ARBA00022989"/>
    </source>
</evidence>
<dbReference type="InterPro" id="IPR047819">
    <property type="entry name" value="P5A-ATPase_N"/>
</dbReference>
<dbReference type="SFLD" id="SFLDG00002">
    <property type="entry name" value="C1.7:_P-type_atpase_like"/>
    <property type="match status" value="1"/>
</dbReference>
<evidence type="ECO:0000256" key="6">
    <source>
        <dbReference type="ARBA" id="ARBA00022741"/>
    </source>
</evidence>
<dbReference type="Pfam" id="PF12409">
    <property type="entry name" value="P5-ATPase"/>
    <property type="match status" value="1"/>
</dbReference>
<dbReference type="InterPro" id="IPR047821">
    <property type="entry name" value="P5B-type_ATPase"/>
</dbReference>
<dbReference type="CDD" id="cd07542">
    <property type="entry name" value="P-type_ATPase_cation"/>
    <property type="match status" value="1"/>
</dbReference>
<feature type="transmembrane region" description="Helical" evidence="13">
    <location>
        <begin position="1066"/>
        <end position="1095"/>
    </location>
</feature>